<feature type="compositionally biased region" description="Basic and acidic residues" evidence="2">
    <location>
        <begin position="869"/>
        <end position="888"/>
    </location>
</feature>
<evidence type="ECO:0000313" key="4">
    <source>
        <dbReference type="Proteomes" id="UP000242287"/>
    </source>
</evidence>
<protein>
    <submittedName>
        <fullName evidence="3">Uncharacterized protein</fullName>
    </submittedName>
</protein>
<gene>
    <name evidence="3" type="ORF">AMATHDRAFT_48690</name>
</gene>
<evidence type="ECO:0000313" key="3">
    <source>
        <dbReference type="EMBL" id="PFH49476.1"/>
    </source>
</evidence>
<feature type="region of interest" description="Disordered" evidence="2">
    <location>
        <begin position="135"/>
        <end position="166"/>
    </location>
</feature>
<feature type="compositionally biased region" description="Polar residues" evidence="2">
    <location>
        <begin position="441"/>
        <end position="475"/>
    </location>
</feature>
<dbReference type="STRING" id="703135.A0A2A9NP01"/>
<feature type="compositionally biased region" description="Low complexity" evidence="2">
    <location>
        <begin position="658"/>
        <end position="674"/>
    </location>
</feature>
<feature type="compositionally biased region" description="Polar residues" evidence="2">
    <location>
        <begin position="246"/>
        <end position="257"/>
    </location>
</feature>
<keyword evidence="1" id="KW-0175">Coiled coil</keyword>
<feature type="region of interest" description="Disordered" evidence="2">
    <location>
        <begin position="178"/>
        <end position="220"/>
    </location>
</feature>
<dbReference type="AlphaFoldDB" id="A0A2A9NP01"/>
<feature type="region of interest" description="Disordered" evidence="2">
    <location>
        <begin position="856"/>
        <end position="888"/>
    </location>
</feature>
<name>A0A2A9NP01_9AGAR</name>
<feature type="compositionally biased region" description="Polar residues" evidence="2">
    <location>
        <begin position="178"/>
        <end position="189"/>
    </location>
</feature>
<organism evidence="3 4">
    <name type="scientific">Amanita thiersii Skay4041</name>
    <dbReference type="NCBI Taxonomy" id="703135"/>
    <lineage>
        <taxon>Eukaryota</taxon>
        <taxon>Fungi</taxon>
        <taxon>Dikarya</taxon>
        <taxon>Basidiomycota</taxon>
        <taxon>Agaricomycotina</taxon>
        <taxon>Agaricomycetes</taxon>
        <taxon>Agaricomycetidae</taxon>
        <taxon>Agaricales</taxon>
        <taxon>Pluteineae</taxon>
        <taxon>Amanitaceae</taxon>
        <taxon>Amanita</taxon>
    </lineage>
</organism>
<dbReference type="EMBL" id="KZ302028">
    <property type="protein sequence ID" value="PFH49476.1"/>
    <property type="molecule type" value="Genomic_DNA"/>
</dbReference>
<feature type="compositionally biased region" description="Polar residues" evidence="2">
    <location>
        <begin position="694"/>
        <end position="711"/>
    </location>
</feature>
<evidence type="ECO:0000256" key="2">
    <source>
        <dbReference type="SAM" id="MobiDB-lite"/>
    </source>
</evidence>
<feature type="compositionally biased region" description="Low complexity" evidence="2">
    <location>
        <begin position="856"/>
        <end position="866"/>
    </location>
</feature>
<feature type="region of interest" description="Disordered" evidence="2">
    <location>
        <begin position="577"/>
        <end position="679"/>
    </location>
</feature>
<feature type="compositionally biased region" description="Polar residues" evidence="2">
    <location>
        <begin position="202"/>
        <end position="220"/>
    </location>
</feature>
<feature type="compositionally biased region" description="Basic and acidic residues" evidence="2">
    <location>
        <begin position="722"/>
        <end position="744"/>
    </location>
</feature>
<keyword evidence="4" id="KW-1185">Reference proteome</keyword>
<feature type="compositionally biased region" description="Low complexity" evidence="2">
    <location>
        <begin position="275"/>
        <end position="287"/>
    </location>
</feature>
<evidence type="ECO:0000256" key="1">
    <source>
        <dbReference type="SAM" id="Coils"/>
    </source>
</evidence>
<feature type="region of interest" description="Disordered" evidence="2">
    <location>
        <begin position="431"/>
        <end position="556"/>
    </location>
</feature>
<proteinExistence type="predicted"/>
<sequence>MSQSPPRIRLSLTVIYNSSDVVQNPTLVGQHLRSFHIHLPINAKMSFISPTRVRAVCSVPLNGVRLILYPHALRNFDHLALLSHAPQPVHTNLRAKTDRIRNSPELLETLRSFNIESITLEYYVTTGFLAALSPAQKPNSSKAPPTAVAPAKSKHANSPHAPTPPQAALLTSFRMTHTQPAGNSSTIDPHNQMKADYHSQRPRTQPASRNASSKSQSHQVFKQWHLPPVDLYYPGYPPDALPFNRPISQANTTTSLPTAPPRKKLKIMQPAYPETTTQTTSSSSDSSPPALLSRIGDTVSTTSNSGTSTPTSAHISHSPTVDTPPALLNRIKSAGPSTPLTTSFSPISTHTNMDASQQPALLARIELPLPTAEEVAAVNRSLLDRLDGEKKPATPMDVDMSPTSDLPNVYEGSASLVSTATSLLARLGAADKPELDEPSPGSGSTSQVMSQPQKVTAVSRGGSPNVNDTGPTLDSGSPEKPSWRSPKIVPQSPQPIEQMKRQKLTQTHEKVSSVPGKRAQDSTGSPRSLSSLVPAPKTGTDNSPSAISGEKNVPSHNEASCVAPAVVDSMTSTALNVVNAMRSTTPSSIQPTPSRDSSSQSDQRKRQFKPTSSILKDKLKHLNQSQSQSSSAPSSGQRSVISTPISNSGTSTPPPSTPSATTTIGGNGTGASSSNKKKTAVEGIAVKAPQGCLNTFQGQNNALNGTTQPTMPSKPPAKQIKRKEEQDARDGRDREKLRTDKGADVKASPSVRKGNGAPSPSLSLLSPSIRDDYSVEEKVQMFLDNYREEVDRVDRVEETQNSTHDTAMLNVEGTTVASNRVKVQKWKVRRETEGSVASQFAAMSQHKASVEGVTVVSGGGTTTPVVQEPGKECRREPSCSETREGTESEAARLTRELEQVKLALLQETQKREEAERVLADEKQRLTKDYDERLFKLWATKVEISNELTMKRWTVQILEDKQKVLEAAEAAARKELEEERRRRVEAEMLVDDIKRECREPFVAPALLEAFRIVSKVTTKVCEMEEG</sequence>
<dbReference type="Proteomes" id="UP000242287">
    <property type="component" value="Unassembled WGS sequence"/>
</dbReference>
<dbReference type="OrthoDB" id="3070390at2759"/>
<feature type="region of interest" description="Disordered" evidence="2">
    <location>
        <begin position="244"/>
        <end position="323"/>
    </location>
</feature>
<feature type="compositionally biased region" description="Low complexity" evidence="2">
    <location>
        <begin position="583"/>
        <end position="601"/>
    </location>
</feature>
<feature type="compositionally biased region" description="Low complexity" evidence="2">
    <location>
        <begin position="298"/>
        <end position="312"/>
    </location>
</feature>
<feature type="region of interest" description="Disordered" evidence="2">
    <location>
        <begin position="694"/>
        <end position="770"/>
    </location>
</feature>
<feature type="compositionally biased region" description="Low complexity" evidence="2">
    <location>
        <begin position="624"/>
        <end position="651"/>
    </location>
</feature>
<feature type="coiled-coil region" evidence="1">
    <location>
        <begin position="954"/>
        <end position="995"/>
    </location>
</feature>
<feature type="compositionally biased region" description="Polar residues" evidence="2">
    <location>
        <begin position="521"/>
        <end position="531"/>
    </location>
</feature>
<feature type="compositionally biased region" description="Low complexity" evidence="2">
    <location>
        <begin position="758"/>
        <end position="768"/>
    </location>
</feature>
<reference evidence="3 4" key="1">
    <citation type="submission" date="2014-02" db="EMBL/GenBank/DDBJ databases">
        <title>Transposable element dynamics among asymbiotic and ectomycorrhizal Amanita fungi.</title>
        <authorList>
            <consortium name="DOE Joint Genome Institute"/>
            <person name="Hess J."/>
            <person name="Skrede I."/>
            <person name="Wolfe B."/>
            <person name="LaButti K."/>
            <person name="Ohm R.A."/>
            <person name="Grigoriev I.V."/>
            <person name="Pringle A."/>
        </authorList>
    </citation>
    <scope>NUCLEOTIDE SEQUENCE [LARGE SCALE GENOMIC DNA]</scope>
    <source>
        <strain evidence="3 4">SKay4041</strain>
    </source>
</reference>
<accession>A0A2A9NP01</accession>